<dbReference type="SUPFAM" id="SSF51445">
    <property type="entry name" value="(Trans)glycosidases"/>
    <property type="match status" value="1"/>
</dbReference>
<evidence type="ECO:0000256" key="5">
    <source>
        <dbReference type="ARBA" id="ARBA00023295"/>
    </source>
</evidence>
<evidence type="ECO:0000256" key="4">
    <source>
        <dbReference type="ARBA" id="ARBA00022801"/>
    </source>
</evidence>
<keyword evidence="11" id="KW-1185">Reference proteome</keyword>
<reference evidence="10 11" key="1">
    <citation type="submission" date="2018-10" db="EMBL/GenBank/DDBJ databases">
        <title>Genome Sequence of Cohnella sp.</title>
        <authorList>
            <person name="Srinivasan S."/>
            <person name="Kim M.K."/>
        </authorList>
    </citation>
    <scope>NUCLEOTIDE SEQUENCE [LARGE SCALE GENOMIC DNA]</scope>
    <source>
        <strain evidence="10 11">18JY8-7</strain>
    </source>
</reference>
<dbReference type="Pfam" id="PF00728">
    <property type="entry name" value="Glyco_hydro_20"/>
    <property type="match status" value="1"/>
</dbReference>
<gene>
    <name evidence="10" type="ORF">EAV92_10220</name>
</gene>
<organism evidence="10 11">
    <name type="scientific">Cohnella candidum</name>
    <dbReference type="NCBI Taxonomy" id="2674991"/>
    <lineage>
        <taxon>Bacteria</taxon>
        <taxon>Bacillati</taxon>
        <taxon>Bacillota</taxon>
        <taxon>Bacilli</taxon>
        <taxon>Bacillales</taxon>
        <taxon>Paenibacillaceae</taxon>
        <taxon>Cohnella</taxon>
    </lineage>
</organism>
<dbReference type="EC" id="3.2.1.52" evidence="3"/>
<dbReference type="GO" id="GO:0004563">
    <property type="term" value="F:beta-N-acetylhexosaminidase activity"/>
    <property type="evidence" value="ECO:0007669"/>
    <property type="project" value="UniProtKB-EC"/>
</dbReference>
<evidence type="ECO:0000256" key="3">
    <source>
        <dbReference type="ARBA" id="ARBA00012663"/>
    </source>
</evidence>
<dbReference type="EMBL" id="CP033433">
    <property type="protein sequence ID" value="AYQ72904.1"/>
    <property type="molecule type" value="Genomic_DNA"/>
</dbReference>
<feature type="domain" description="Beta-hexosaminidase bacterial type N-terminal" evidence="9">
    <location>
        <begin position="8"/>
        <end position="135"/>
    </location>
</feature>
<proteinExistence type="inferred from homology"/>
<dbReference type="SUPFAM" id="SSF55545">
    <property type="entry name" value="beta-N-acetylhexosaminidase-like domain"/>
    <property type="match status" value="1"/>
</dbReference>
<dbReference type="KEGG" id="coh:EAV92_10220"/>
<dbReference type="CDD" id="cd06565">
    <property type="entry name" value="GH20_GcnA-like"/>
    <property type="match status" value="1"/>
</dbReference>
<evidence type="ECO:0000256" key="2">
    <source>
        <dbReference type="ARBA" id="ARBA00006285"/>
    </source>
</evidence>
<dbReference type="PANTHER" id="PTHR22600:SF57">
    <property type="entry name" value="BETA-N-ACETYLHEXOSAMINIDASE"/>
    <property type="match status" value="1"/>
</dbReference>
<name>A0A3G3JXG4_9BACL</name>
<comment type="similarity">
    <text evidence="2">Belongs to the glycosyl hydrolase 20 family.</text>
</comment>
<accession>A0A3G3JXG4</accession>
<dbReference type="PANTHER" id="PTHR22600">
    <property type="entry name" value="BETA-HEXOSAMINIDASE"/>
    <property type="match status" value="1"/>
</dbReference>
<evidence type="ECO:0000259" key="9">
    <source>
        <dbReference type="Pfam" id="PF02838"/>
    </source>
</evidence>
<dbReference type="AlphaFoldDB" id="A0A3G3JXG4"/>
<evidence type="ECO:0000313" key="10">
    <source>
        <dbReference type="EMBL" id="AYQ72904.1"/>
    </source>
</evidence>
<dbReference type="InterPro" id="IPR015882">
    <property type="entry name" value="HEX_bac_N"/>
</dbReference>
<dbReference type="InterPro" id="IPR029018">
    <property type="entry name" value="Hex-like_dom2"/>
</dbReference>
<sequence length="636" mass="71804">MRNDSAIFLAPAPKRLDRVPGWYALSAGDAIRYEDGEWPTVQRAAERLVRLLEKELLLALPLSCKGFQSGTETESAGIRFVPDRSIRAQGYMLCVNGNGVTIRYGDGEGAYHAVSTLKQLLNRSSGGFPGVLIEDEPDFPVRGVMLDISRNKIPTMETLYRLIDLLSDFKINHLQLYIEGFSYAYPSFPQVWEGRTPMTGREMEELDRYCRERYIDFVPNQNSFGHMTAWTALEEFKPIAECPDGFDMPLGRFPSSMSLNPLSPDSLSFVERLYDDLLPHFTSPYFNVGCDETFDLGLGRSREECERLGKGRVYLNYLMEIYKLCKARGKTMMFWGDIIKEHAELVPELPRDVIAMEWGYGADQPSEAQCERYARSGIPFYVCPGTSSWNSITGLTDNMKSNIRNAAAYGAKHGARGLINTDWGDAGHWQPTPVSYTGFVYGAAMSWGAAQNEELDLGEALSRFVFRDAAGRMGRIAVDLGNYSNVERPSRFNGSGVFRTLYYHQYDDTNRTLDFMKLQPMEGWEFENVKEYVGRLLAELDEVELRCDDAELVLAEYRQACRLILLGAELGLIKLTGKEVVERRERLETLIAELEVNIGALKANWLARNRSGGLEDSMARLYSLKDQLQQAQGCTA</sequence>
<evidence type="ECO:0000256" key="1">
    <source>
        <dbReference type="ARBA" id="ARBA00001231"/>
    </source>
</evidence>
<evidence type="ECO:0000256" key="6">
    <source>
        <dbReference type="PIRSR" id="PIRSR625705-1"/>
    </source>
</evidence>
<dbReference type="GO" id="GO:0030203">
    <property type="term" value="P:glycosaminoglycan metabolic process"/>
    <property type="evidence" value="ECO:0007669"/>
    <property type="project" value="TreeGrafter"/>
</dbReference>
<dbReference type="Proteomes" id="UP000269097">
    <property type="component" value="Chromosome"/>
</dbReference>
<dbReference type="GO" id="GO:0016020">
    <property type="term" value="C:membrane"/>
    <property type="evidence" value="ECO:0007669"/>
    <property type="project" value="TreeGrafter"/>
</dbReference>
<evidence type="ECO:0000259" key="8">
    <source>
        <dbReference type="Pfam" id="PF00728"/>
    </source>
</evidence>
<feature type="active site" description="Proton donor" evidence="6">
    <location>
        <position position="292"/>
    </location>
</feature>
<dbReference type="RefSeq" id="WP_123040986.1">
    <property type="nucleotide sequence ID" value="NZ_CP033433.1"/>
</dbReference>
<dbReference type="InterPro" id="IPR015883">
    <property type="entry name" value="Glyco_hydro_20_cat"/>
</dbReference>
<dbReference type="Pfam" id="PF02838">
    <property type="entry name" value="Glyco_hydro_20b"/>
    <property type="match status" value="1"/>
</dbReference>
<keyword evidence="7" id="KW-0175">Coiled coil</keyword>
<dbReference type="Gene3D" id="3.20.20.80">
    <property type="entry name" value="Glycosidases"/>
    <property type="match status" value="1"/>
</dbReference>
<dbReference type="InterPro" id="IPR017853">
    <property type="entry name" value="GH"/>
</dbReference>
<keyword evidence="5" id="KW-0326">Glycosidase</keyword>
<feature type="coiled-coil region" evidence="7">
    <location>
        <begin position="540"/>
        <end position="604"/>
    </location>
</feature>
<protein>
    <recommendedName>
        <fullName evidence="3">beta-N-acetylhexosaminidase</fullName>
        <ecNumber evidence="3">3.2.1.52</ecNumber>
    </recommendedName>
</protein>
<keyword evidence="4 10" id="KW-0378">Hydrolase</keyword>
<feature type="domain" description="Glycoside hydrolase family 20 catalytic" evidence="8">
    <location>
        <begin position="139"/>
        <end position="385"/>
    </location>
</feature>
<dbReference type="GO" id="GO:0005975">
    <property type="term" value="P:carbohydrate metabolic process"/>
    <property type="evidence" value="ECO:0007669"/>
    <property type="project" value="InterPro"/>
</dbReference>
<dbReference type="Gene3D" id="3.30.379.10">
    <property type="entry name" value="Chitobiase/beta-hexosaminidase domain 2-like"/>
    <property type="match status" value="1"/>
</dbReference>
<dbReference type="PRINTS" id="PR00738">
    <property type="entry name" value="GLHYDRLASE20"/>
</dbReference>
<evidence type="ECO:0000313" key="11">
    <source>
        <dbReference type="Proteomes" id="UP000269097"/>
    </source>
</evidence>
<evidence type="ECO:0000256" key="7">
    <source>
        <dbReference type="SAM" id="Coils"/>
    </source>
</evidence>
<comment type="catalytic activity">
    <reaction evidence="1">
        <text>Hydrolysis of terminal non-reducing N-acetyl-D-hexosamine residues in N-acetyl-beta-D-hexosaminides.</text>
        <dbReference type="EC" id="3.2.1.52"/>
    </reaction>
</comment>
<dbReference type="InterPro" id="IPR025705">
    <property type="entry name" value="Beta_hexosaminidase_sua/sub"/>
</dbReference>